<dbReference type="AlphaFoldDB" id="A0AAJ0DRD5"/>
<dbReference type="EMBL" id="JAWDJX010000008">
    <property type="protein sequence ID" value="KAK3055482.1"/>
    <property type="molecule type" value="Genomic_DNA"/>
</dbReference>
<proteinExistence type="predicted"/>
<dbReference type="Proteomes" id="UP001271007">
    <property type="component" value="Unassembled WGS sequence"/>
</dbReference>
<reference evidence="1" key="1">
    <citation type="submission" date="2023-04" db="EMBL/GenBank/DDBJ databases">
        <title>Black Yeasts Isolated from many extreme environments.</title>
        <authorList>
            <person name="Coleine C."/>
            <person name="Stajich J.E."/>
            <person name="Selbmann L."/>
        </authorList>
    </citation>
    <scope>NUCLEOTIDE SEQUENCE</scope>
    <source>
        <strain evidence="1">CCFEE 5312</strain>
    </source>
</reference>
<name>A0AAJ0DRD5_9PEZI</name>
<evidence type="ECO:0000313" key="2">
    <source>
        <dbReference type="Proteomes" id="UP001271007"/>
    </source>
</evidence>
<protein>
    <submittedName>
        <fullName evidence="1">Uncharacterized protein</fullName>
    </submittedName>
</protein>
<organism evidence="1 2">
    <name type="scientific">Extremus antarcticus</name>
    <dbReference type="NCBI Taxonomy" id="702011"/>
    <lineage>
        <taxon>Eukaryota</taxon>
        <taxon>Fungi</taxon>
        <taxon>Dikarya</taxon>
        <taxon>Ascomycota</taxon>
        <taxon>Pezizomycotina</taxon>
        <taxon>Dothideomycetes</taxon>
        <taxon>Dothideomycetidae</taxon>
        <taxon>Mycosphaerellales</taxon>
        <taxon>Extremaceae</taxon>
        <taxon>Extremus</taxon>
    </lineage>
</organism>
<accession>A0AAJ0DRD5</accession>
<keyword evidence="2" id="KW-1185">Reference proteome</keyword>
<comment type="caution">
    <text evidence="1">The sequence shown here is derived from an EMBL/GenBank/DDBJ whole genome shotgun (WGS) entry which is preliminary data.</text>
</comment>
<gene>
    <name evidence="1" type="ORF">LTR09_003402</name>
</gene>
<sequence>METLPTMPAADNSNLETATAQLAISPPMINFPLPRELRDMIYGLLLNADKVQDAPYHTRHRAELARNKRVAHTYRFHTNVLQLNKTISAEAHEELFRSQRFIVVSYQWPGFSDELHAYDVPIASEDQKAIANFPHHSVRLHIRHRHISAEKTGCKVPSFLILLRDIDILCRAVRWLCLRAPALGYLIIKQPGSAFDDFQLFSHTTLKKTYCTMITFRSVPYVPLSDTLEATLSRALQHLRIPGQKVMVNGHTLPKTAQLLQSTMGGSILFATALAWDTLDMARALMSTAQHLVHTGDFDRATQRYCAVAEHSRKGLMFCSPDFVFSSDAVIPTVLACRTSIEAAAALGFRRMKALDVAGTKEAESFAHNASAFMNEFEERQTILGYEGRPRAFWYMVSPAYHMKLLTELAEGEDLETIVERFKMLQEARPESKHVAHDHRLVQDLLLGNVEKPQGGSILSLTSACVLPVQEFGFDVGGHDRPRMSGWIVEDQMKGLKRMHSKEMKGLLGPAAIAKAYVGLDPWGTE</sequence>
<evidence type="ECO:0000313" key="1">
    <source>
        <dbReference type="EMBL" id="KAK3055482.1"/>
    </source>
</evidence>